<accession>A0ABP0T7I0</accession>
<evidence type="ECO:0000313" key="3">
    <source>
        <dbReference type="EMBL" id="CAK9189455.1"/>
    </source>
</evidence>
<keyword evidence="4" id="KW-1185">Reference proteome</keyword>
<gene>
    <name evidence="3" type="ORF">CSSPTR1EN2_LOCUS106</name>
</gene>
<evidence type="ECO:0000313" key="4">
    <source>
        <dbReference type="Proteomes" id="UP001497512"/>
    </source>
</evidence>
<dbReference type="Proteomes" id="UP001497512">
    <property type="component" value="Chromosome 1"/>
</dbReference>
<keyword evidence="2" id="KW-0472">Membrane</keyword>
<evidence type="ECO:0000256" key="1">
    <source>
        <dbReference type="SAM" id="MobiDB-lite"/>
    </source>
</evidence>
<organism evidence="3 4">
    <name type="scientific">Sphagnum troendelagicum</name>
    <dbReference type="NCBI Taxonomy" id="128251"/>
    <lineage>
        <taxon>Eukaryota</taxon>
        <taxon>Viridiplantae</taxon>
        <taxon>Streptophyta</taxon>
        <taxon>Embryophyta</taxon>
        <taxon>Bryophyta</taxon>
        <taxon>Sphagnophytina</taxon>
        <taxon>Sphagnopsida</taxon>
        <taxon>Sphagnales</taxon>
        <taxon>Sphagnaceae</taxon>
        <taxon>Sphagnum</taxon>
    </lineage>
</organism>
<keyword evidence="2" id="KW-1133">Transmembrane helix</keyword>
<reference evidence="3 4" key="1">
    <citation type="submission" date="2024-02" db="EMBL/GenBank/DDBJ databases">
        <authorList>
            <consortium name="ELIXIR-Norway"/>
            <consortium name="Elixir Norway"/>
        </authorList>
    </citation>
    <scope>NUCLEOTIDE SEQUENCE [LARGE SCALE GENOMIC DNA]</scope>
</reference>
<proteinExistence type="predicted"/>
<feature type="compositionally biased region" description="Gly residues" evidence="1">
    <location>
        <begin position="107"/>
        <end position="116"/>
    </location>
</feature>
<sequence length="313" mass="34443">MATTTTSALSCSTNVFPVASSTTHSSYQSLRVTLGRFGPASSQQKNKKQQLFAQLGLLQLKSSRGEQWQERSRRKSRSNRRRLLLLSERIHWDSSSIRAMTEESAAEGGGGGGGGSAAAAAVATTTSDKLSAEEEEEDQAHVSEIFRVLDLLKKKRDMSFAEVKLTIMIEDPREVRRRKELDIEDGRGCSREDLANALVEINEGRMPADRLVLRELAKEMTAWPNLEDELQELNPAASPYAKVTPTGVDPKLAAQRARIDWDAAAEIQPGAEQKELTDMVPPAVGFSLLYVVSFIPIIIGVTVVLILFFNSLQ</sequence>
<dbReference type="InterPro" id="IPR040340">
    <property type="entry name" value="CEST/Y3IP1"/>
</dbReference>
<evidence type="ECO:0000256" key="2">
    <source>
        <dbReference type="SAM" id="Phobius"/>
    </source>
</evidence>
<dbReference type="PANTHER" id="PTHR33672">
    <property type="entry name" value="YCF3-INTERACTING PROTEIN 1, CHLOROPLASTIC"/>
    <property type="match status" value="1"/>
</dbReference>
<evidence type="ECO:0008006" key="5">
    <source>
        <dbReference type="Google" id="ProtNLM"/>
    </source>
</evidence>
<keyword evidence="2" id="KW-0812">Transmembrane</keyword>
<name>A0ABP0T7I0_9BRYO</name>
<dbReference type="EMBL" id="OZ019893">
    <property type="protein sequence ID" value="CAK9189455.1"/>
    <property type="molecule type" value="Genomic_DNA"/>
</dbReference>
<feature type="region of interest" description="Disordered" evidence="1">
    <location>
        <begin position="101"/>
        <end position="137"/>
    </location>
</feature>
<dbReference type="PANTHER" id="PTHR33672:SF3">
    <property type="entry name" value="YCF3-INTERACTING PROTEIN 1, CHLOROPLASTIC"/>
    <property type="match status" value="1"/>
</dbReference>
<feature type="transmembrane region" description="Helical" evidence="2">
    <location>
        <begin position="288"/>
        <end position="309"/>
    </location>
</feature>
<feature type="compositionally biased region" description="Low complexity" evidence="1">
    <location>
        <begin position="117"/>
        <end position="127"/>
    </location>
</feature>
<protein>
    <recommendedName>
        <fullName evidence="5">Ycf3-interacting protein 1, chloroplastic</fullName>
    </recommendedName>
</protein>